<keyword evidence="11 12" id="KW-0472">Membrane</keyword>
<feature type="region of interest" description="Disordered" evidence="13">
    <location>
        <begin position="442"/>
        <end position="499"/>
    </location>
</feature>
<keyword evidence="5 12" id="KW-0349">Heme</keyword>
<dbReference type="Pfam" id="PF01654">
    <property type="entry name" value="Cyt_bd_oxida_I"/>
    <property type="match status" value="1"/>
</dbReference>
<sequence length="499" mass="54020">MTALELVASGAADNLLAARTQMALSLGWHIVFACFGIAFPAIVVFTEWRGHRRDDPVLTELAHTWAKAMGVLFAAGAVSGTLLSFEMGILWPGLMDRFGEVFGFPFVLEGFAFFVEAIFVGVYLFGWSRLSPRAHMLSAAPMILAGIAGAFFVVSANAWMNNPTGFRLDANGEVVDARPVAAMFGPSTWPQFVHMWLAAFMVTGFLVASVYAVGMLRGRRDRYHRLGLLIPLTVAAVITPVQIGVGDWIANAVADNQPAKLAAMEAQYETTAGAGLSLGGIYRDDRLHYALEVPYALSLLIHHDPHGVVPGLEEVPVDERPPVNVVHLAYNAMVGLGTGLLLLAGWFGFVWWRRRRLPVTAWFPRAVAVSGLAAVVAMEAGWITTEVGRQPWIVYGVLRTADAVSPAPGLGYGLVAVVAVYSVLTVFTAVVLRRLARGHDTLAPQEQSPHRQSPEHESPGLHLPEHESPGLEPPEHQSPERQPPPEQSSPGESRRGEPS</sequence>
<comment type="caution">
    <text evidence="14">The sequence shown here is derived from an EMBL/GenBank/DDBJ whole genome shotgun (WGS) entry which is preliminary data.</text>
</comment>
<keyword evidence="8 12" id="KW-0249">Electron transport</keyword>
<dbReference type="PIRSF" id="PIRSF006446">
    <property type="entry name" value="Cyt_quinol_oxidase_1"/>
    <property type="match status" value="1"/>
</dbReference>
<feature type="transmembrane region" description="Helical" evidence="12">
    <location>
        <begin position="226"/>
        <end position="245"/>
    </location>
</feature>
<proteinExistence type="inferred from homology"/>
<evidence type="ECO:0000256" key="13">
    <source>
        <dbReference type="SAM" id="MobiDB-lite"/>
    </source>
</evidence>
<comment type="subcellular location">
    <subcellularLocation>
        <location evidence="1">Cell membrane</location>
        <topology evidence="1">Multi-pass membrane protein</topology>
    </subcellularLocation>
</comment>
<evidence type="ECO:0000313" key="15">
    <source>
        <dbReference type="Proteomes" id="UP001597168"/>
    </source>
</evidence>
<protein>
    <submittedName>
        <fullName evidence="14">Cytochrome ubiquinol oxidase subunit I</fullName>
    </submittedName>
</protein>
<keyword evidence="6 12" id="KW-0812">Transmembrane</keyword>
<evidence type="ECO:0000256" key="7">
    <source>
        <dbReference type="ARBA" id="ARBA00022723"/>
    </source>
</evidence>
<reference evidence="15" key="1">
    <citation type="journal article" date="2019" name="Int. J. Syst. Evol. Microbiol.">
        <title>The Global Catalogue of Microorganisms (GCM) 10K type strain sequencing project: providing services to taxonomists for standard genome sequencing and annotation.</title>
        <authorList>
            <consortium name="The Broad Institute Genomics Platform"/>
            <consortium name="The Broad Institute Genome Sequencing Center for Infectious Disease"/>
            <person name="Wu L."/>
            <person name="Ma J."/>
        </authorList>
    </citation>
    <scope>NUCLEOTIDE SEQUENCE [LARGE SCALE GENOMIC DNA]</scope>
    <source>
        <strain evidence="15">CCUG 60214</strain>
    </source>
</reference>
<keyword evidence="7 12" id="KW-0479">Metal-binding</keyword>
<dbReference type="EMBL" id="JBHTLK010000100">
    <property type="protein sequence ID" value="MFD1149310.1"/>
    <property type="molecule type" value="Genomic_DNA"/>
</dbReference>
<dbReference type="Proteomes" id="UP001597168">
    <property type="component" value="Unassembled WGS sequence"/>
</dbReference>
<feature type="transmembrane region" description="Helical" evidence="12">
    <location>
        <begin position="137"/>
        <end position="160"/>
    </location>
</feature>
<dbReference type="RefSeq" id="WP_380724718.1">
    <property type="nucleotide sequence ID" value="NZ_JBHTLK010000100.1"/>
</dbReference>
<evidence type="ECO:0000256" key="8">
    <source>
        <dbReference type="ARBA" id="ARBA00022982"/>
    </source>
</evidence>
<evidence type="ECO:0000256" key="9">
    <source>
        <dbReference type="ARBA" id="ARBA00022989"/>
    </source>
</evidence>
<evidence type="ECO:0000256" key="10">
    <source>
        <dbReference type="ARBA" id="ARBA00023004"/>
    </source>
</evidence>
<evidence type="ECO:0000256" key="5">
    <source>
        <dbReference type="ARBA" id="ARBA00022617"/>
    </source>
</evidence>
<comment type="similarity">
    <text evidence="2 12">Belongs to the cytochrome ubiquinol oxidase subunit 1 family.</text>
</comment>
<gene>
    <name evidence="14" type="ORF">ACFQ3T_19425</name>
</gene>
<keyword evidence="3 12" id="KW-0813">Transport</keyword>
<feature type="transmembrane region" description="Helical" evidence="12">
    <location>
        <begin position="193"/>
        <end position="214"/>
    </location>
</feature>
<evidence type="ECO:0000256" key="12">
    <source>
        <dbReference type="PIRNR" id="PIRNR006446"/>
    </source>
</evidence>
<feature type="transmembrane region" description="Helical" evidence="12">
    <location>
        <begin position="362"/>
        <end position="383"/>
    </location>
</feature>
<name>A0ABW3QXL6_9PSEU</name>
<feature type="transmembrane region" description="Helical" evidence="12">
    <location>
        <begin position="69"/>
        <end position="91"/>
    </location>
</feature>
<dbReference type="PANTHER" id="PTHR30365">
    <property type="entry name" value="CYTOCHROME D UBIQUINOL OXIDASE"/>
    <property type="match status" value="1"/>
</dbReference>
<feature type="transmembrane region" description="Helical" evidence="12">
    <location>
        <begin position="103"/>
        <end position="125"/>
    </location>
</feature>
<evidence type="ECO:0000256" key="4">
    <source>
        <dbReference type="ARBA" id="ARBA00022475"/>
    </source>
</evidence>
<dbReference type="InterPro" id="IPR002585">
    <property type="entry name" value="Cyt-d_ubiquinol_oxidase_su_1"/>
</dbReference>
<keyword evidence="15" id="KW-1185">Reference proteome</keyword>
<evidence type="ECO:0000256" key="11">
    <source>
        <dbReference type="ARBA" id="ARBA00023136"/>
    </source>
</evidence>
<feature type="transmembrane region" description="Helical" evidence="12">
    <location>
        <begin position="26"/>
        <end position="48"/>
    </location>
</feature>
<organism evidence="14 15">
    <name type="scientific">Saccharothrix hoggarensis</name>
    <dbReference type="NCBI Taxonomy" id="913853"/>
    <lineage>
        <taxon>Bacteria</taxon>
        <taxon>Bacillati</taxon>
        <taxon>Actinomycetota</taxon>
        <taxon>Actinomycetes</taxon>
        <taxon>Pseudonocardiales</taxon>
        <taxon>Pseudonocardiaceae</taxon>
        <taxon>Saccharothrix</taxon>
    </lineage>
</organism>
<feature type="compositionally biased region" description="Basic and acidic residues" evidence="13">
    <location>
        <begin position="448"/>
        <end position="479"/>
    </location>
</feature>
<dbReference type="PANTHER" id="PTHR30365:SF14">
    <property type="entry name" value="CYTOCHROME BD MENAQUINOL OXIDASE SUBUNIT I-RELATED"/>
    <property type="match status" value="1"/>
</dbReference>
<evidence type="ECO:0000256" key="2">
    <source>
        <dbReference type="ARBA" id="ARBA00009819"/>
    </source>
</evidence>
<evidence type="ECO:0000256" key="6">
    <source>
        <dbReference type="ARBA" id="ARBA00022692"/>
    </source>
</evidence>
<accession>A0ABW3QXL6</accession>
<evidence type="ECO:0000256" key="3">
    <source>
        <dbReference type="ARBA" id="ARBA00022448"/>
    </source>
</evidence>
<evidence type="ECO:0000256" key="1">
    <source>
        <dbReference type="ARBA" id="ARBA00004651"/>
    </source>
</evidence>
<feature type="transmembrane region" description="Helical" evidence="12">
    <location>
        <begin position="328"/>
        <end position="350"/>
    </location>
</feature>
<feature type="transmembrane region" description="Helical" evidence="12">
    <location>
        <begin position="410"/>
        <end position="432"/>
    </location>
</feature>
<keyword evidence="10 12" id="KW-0408">Iron</keyword>
<keyword evidence="9 12" id="KW-1133">Transmembrane helix</keyword>
<evidence type="ECO:0000313" key="14">
    <source>
        <dbReference type="EMBL" id="MFD1149310.1"/>
    </source>
</evidence>
<keyword evidence="4 12" id="KW-1003">Cell membrane</keyword>